<dbReference type="PANTHER" id="PTHR37323:SF1">
    <property type="entry name" value="L-ORNITHINE N(ALPHA)-ACYLTRANSFERASE"/>
    <property type="match status" value="1"/>
</dbReference>
<name>A0ABV4CUQ1_9BACT</name>
<dbReference type="RefSeq" id="WP_121698615.1">
    <property type="nucleotide sequence ID" value="NZ_JBCLPP010000012.1"/>
</dbReference>
<reference evidence="6 7" key="1">
    <citation type="submission" date="2024-03" db="EMBL/GenBank/DDBJ databases">
        <title>Mouse gut bacterial collection (mGBC) of GemPharmatech.</title>
        <authorList>
            <person name="He Y."/>
            <person name="Dong L."/>
            <person name="Wu D."/>
            <person name="Gao X."/>
            <person name="Lin Z."/>
        </authorList>
    </citation>
    <scope>NUCLEOTIDE SEQUENCE [LARGE SCALE GENOMIC DNA]</scope>
    <source>
        <strain evidence="6 7">54-13</strain>
    </source>
</reference>
<dbReference type="GO" id="GO:0016746">
    <property type="term" value="F:acyltransferase activity"/>
    <property type="evidence" value="ECO:0007669"/>
    <property type="project" value="UniProtKB-KW"/>
</dbReference>
<comment type="caution">
    <text evidence="6">The sequence shown here is derived from an EMBL/GenBank/DDBJ whole genome shotgun (WGS) entry which is preliminary data.</text>
</comment>
<evidence type="ECO:0000256" key="2">
    <source>
        <dbReference type="ARBA" id="ARBA00022516"/>
    </source>
</evidence>
<keyword evidence="3 6" id="KW-0808">Transferase</keyword>
<gene>
    <name evidence="6" type="ORF">AAK873_05590</name>
</gene>
<dbReference type="PANTHER" id="PTHR37323">
    <property type="entry name" value="GCN5-RELATED N-ACETYLTRANSFERASE"/>
    <property type="match status" value="1"/>
</dbReference>
<evidence type="ECO:0000256" key="1">
    <source>
        <dbReference type="ARBA" id="ARBA00005189"/>
    </source>
</evidence>
<evidence type="ECO:0000256" key="5">
    <source>
        <dbReference type="ARBA" id="ARBA00023315"/>
    </source>
</evidence>
<evidence type="ECO:0000256" key="3">
    <source>
        <dbReference type="ARBA" id="ARBA00022679"/>
    </source>
</evidence>
<keyword evidence="7" id="KW-1185">Reference proteome</keyword>
<dbReference type="SUPFAM" id="SSF55729">
    <property type="entry name" value="Acyl-CoA N-acyltransferases (Nat)"/>
    <property type="match status" value="1"/>
</dbReference>
<dbReference type="InterPro" id="IPR016181">
    <property type="entry name" value="Acyl_CoA_acyltransferase"/>
</dbReference>
<dbReference type="Gene3D" id="3.40.630.30">
    <property type="match status" value="1"/>
</dbReference>
<dbReference type="EMBL" id="JBCLPP010000012">
    <property type="protein sequence ID" value="MEY8245089.1"/>
    <property type="molecule type" value="Genomic_DNA"/>
</dbReference>
<evidence type="ECO:0000256" key="4">
    <source>
        <dbReference type="ARBA" id="ARBA00023098"/>
    </source>
</evidence>
<dbReference type="Proteomes" id="UP001565200">
    <property type="component" value="Unassembled WGS sequence"/>
</dbReference>
<comment type="pathway">
    <text evidence="1">Lipid metabolism.</text>
</comment>
<dbReference type="InterPro" id="IPR052351">
    <property type="entry name" value="Ornithine_N-alpha-AT"/>
</dbReference>
<keyword evidence="2" id="KW-0444">Lipid biosynthesis</keyword>
<organism evidence="6 7">
    <name type="scientific">Heminiphilus faecis</name>
    <dbReference type="NCBI Taxonomy" id="2601703"/>
    <lineage>
        <taxon>Bacteria</taxon>
        <taxon>Pseudomonadati</taxon>
        <taxon>Bacteroidota</taxon>
        <taxon>Bacteroidia</taxon>
        <taxon>Bacteroidales</taxon>
        <taxon>Muribaculaceae</taxon>
        <taxon>Heminiphilus</taxon>
    </lineage>
</organism>
<accession>A0ABV4CUQ1</accession>
<protein>
    <submittedName>
        <fullName evidence="6">GNAT family N-acyltransferase</fullName>
        <ecNumber evidence="6">2.3.1.-</ecNumber>
    </submittedName>
</protein>
<dbReference type="Pfam" id="PF13444">
    <property type="entry name" value="Acetyltransf_5"/>
    <property type="match status" value="1"/>
</dbReference>
<keyword evidence="4" id="KW-0443">Lipid metabolism</keyword>
<sequence length="314" mass="35865">MSMQIIDPIPVELLEKELTPDKFLRNTNKGGNHIYIIDAHNSPNVMKEIGRLREIAFRNDGGGTGKVCDIDEFDLMDPPCRQLIVWNPDEREIIGGYRFITGDNIRFTPDGKPRIATSHMFDFSPRFIKEYLPHIVELGRSWVRPEYQTSKAGPKALYALDNLWDGLGALTVVYPSVKYLFGKVTMYPSYNAECRNMILYFLTKHFPDPDHLVVPITPLKTHTDIEAMERMFTGTSFKEDYKILNKAIREYGYNIPPLVNAYMSLSPSMRMFGTAINDEFGDVEESGIFFAVSEIFEEKKGRHIGTYHAGDTVS</sequence>
<dbReference type="EC" id="2.3.1.-" evidence="6"/>
<evidence type="ECO:0000313" key="7">
    <source>
        <dbReference type="Proteomes" id="UP001565200"/>
    </source>
</evidence>
<proteinExistence type="predicted"/>
<keyword evidence="5 6" id="KW-0012">Acyltransferase</keyword>
<evidence type="ECO:0000313" key="6">
    <source>
        <dbReference type="EMBL" id="MEY8245089.1"/>
    </source>
</evidence>